<dbReference type="RefSeq" id="XP_022669418.1">
    <property type="nucleotide sequence ID" value="XM_022813683.1"/>
</dbReference>
<feature type="compositionally biased region" description="Polar residues" evidence="1">
    <location>
        <begin position="662"/>
        <end position="677"/>
    </location>
</feature>
<feature type="compositionally biased region" description="Polar residues" evidence="1">
    <location>
        <begin position="350"/>
        <end position="360"/>
    </location>
</feature>
<dbReference type="Proteomes" id="UP000594260">
    <property type="component" value="Unplaced"/>
</dbReference>
<feature type="compositionally biased region" description="Basic and acidic residues" evidence="1">
    <location>
        <begin position="463"/>
        <end position="473"/>
    </location>
</feature>
<feature type="domain" description="BOD1/SHG1" evidence="2">
    <location>
        <begin position="44"/>
        <end position="138"/>
    </location>
</feature>
<feature type="compositionally biased region" description="Acidic residues" evidence="1">
    <location>
        <begin position="1446"/>
        <end position="1464"/>
    </location>
</feature>
<dbReference type="OrthoDB" id="7605699at2759"/>
<dbReference type="InterPro" id="IPR055264">
    <property type="entry name" value="BOD1/SHG1_dom"/>
</dbReference>
<feature type="region of interest" description="Disordered" evidence="1">
    <location>
        <begin position="372"/>
        <end position="473"/>
    </location>
</feature>
<feature type="region of interest" description="Disordered" evidence="1">
    <location>
        <begin position="597"/>
        <end position="779"/>
    </location>
</feature>
<feature type="compositionally biased region" description="Basic and acidic residues" evidence="1">
    <location>
        <begin position="1352"/>
        <end position="1363"/>
    </location>
</feature>
<feature type="compositionally biased region" description="Basic and acidic residues" evidence="1">
    <location>
        <begin position="213"/>
        <end position="222"/>
    </location>
</feature>
<feature type="region of interest" description="Disordered" evidence="1">
    <location>
        <begin position="897"/>
        <end position="919"/>
    </location>
</feature>
<sequence>MSGSIGGGGVGVSGGFGSRGEEGPFEVEYLKNLPPCHPHLVEAIVTQIKSQGLFDEFRKTCLADIDTKPSYLNLKQRVEGYVSAFLKRQQWSSVLQKNQLRETLRKDINESGLLKTGLDHLVDQLVFSRVERFIRPKVQTEIADFLGISETPPQPIAASHGVPVAVPPPNFSMPPPNYVCPPPGLPPFPPVPPPPDVAGLMMMSQGGLMGDNNRTRLEHEGAVGDPRPPEPPSPHGSDYSVDMSDCSMVGRDEVVGDIGDFVNSSRAPVPGTASTNAGSNHYSRDSSLTGVGEDETEVVQESMVLLIEGEDISNSPLSNDFLEDDDQTDSTGDPTQQPPDIKRGAINPSEVESNSLSTTMVMINQDEQLFVAATNQETVESTPVHRDPPVASSASTNEDEELGNGKRPDSTFEELSDGGESVLTAGEEEGEATPVEDEPDNEVIPSSPPSNRRSLNQRPFSRNGDESCGEARTDFRGLFPVGNMIAPKHEPVPPGVDYSHGVMPPSPYTDGNNTADDNSRMVIDEGTVASSLMVQNKLMQEDNMELVSDEELNDVEGEGDTVGSVTPTIDEQEEQELQQPNTAESAENPYHMTVATVAARTRDQSAKADLGPPGCISDTTDARSDVCRTETALEGTEAPRPVAVAESKTVPKTTLFCADAPNSFSPTRSTQSPSHMSDGSVKHIEARETTPQFPRSPQKSQEEDDNMRPKQLLSLMQSRTDPALSSPEQSSSSRPVDVDLMPTTPPRPPSVAPPKQKAEGGAPSGPPSPTIEGTHDGCYSTVRLGFGEEVVSSEGSIGTATEDDCSTRIEAVPTTQPADEDTRPPGTSDLDSNEFVRLSGEERGETPVEDEPLLEATEITTERTTEATGHPSEHVVESMECDPLGELAVNANIVPLDCPDPSNESPVFSVRSPKIESDVEENLQKRASVFEAESFVAQPMSPSEDKDESEVPAQDIDNADEKASQKEDSDSQKKVENSNYLGHHKTASNSSRHSSDRSVRQPGHASCSVSLPPRRNSGHHSDIKDKESRDRSEKNDDRSKRLSSSSSSSSSSSGGSAGAGSADHKEREKEKDRDGGHRSHRSDRDKDSKRDSNNSEKDKERETNSRVRDKDRSDKEKDNRESKELRRDHKEGKKQRHNTSSSFSSRPHHHHHDSRRESDRNRGRRHHDDERDRKRSSEFEKYKHEGSSRRERSEVEDSKNRSDHSKVSKTSVSEGKHSPTNKETQESKLQDKDTKTTDVSIESERTVVTASTILTTKEKNVCDKTMKSSDDEAIHAVDVQSLPSNNDKLKAFPRTADVESSVLTEKQGNEEMSTKKELLKDQEDKRFQLKINNDTSILDIEVLENEDDTEENEGKSENDEVTKTSKLFLETTSEREQIITETQQHDHVSISTMDNKVAQKRVSEPLEHDEISPKKQRIPQEVVHFDEAANATDSSDNREDQLVINETEDQPDDDDESRDLEIDLEAPAPSRKRRRKTSLDTTGTGAGRSKRGRKASTTSPDKGRPQLQDNNNGASKGECSPVQVPGGPAKRGRRRSSAASGGQLNQLGGLQKDSKTTPAEDTPLLEATPDPPVSSRGRQRKINPKYIDDGDVAAMFYRKKR</sequence>
<feature type="region of interest" description="Disordered" evidence="1">
    <location>
        <begin position="490"/>
        <end position="519"/>
    </location>
</feature>
<feature type="compositionally biased region" description="Basic and acidic residues" evidence="1">
    <location>
        <begin position="1019"/>
        <end position="1040"/>
    </location>
</feature>
<accession>A0A7M7L358</accession>
<evidence type="ECO:0000259" key="2">
    <source>
        <dbReference type="Pfam" id="PF05205"/>
    </source>
</evidence>
<feature type="region of interest" description="Disordered" evidence="1">
    <location>
        <begin position="793"/>
        <end position="851"/>
    </location>
</feature>
<feature type="compositionally biased region" description="Low complexity" evidence="1">
    <location>
        <begin position="449"/>
        <end position="459"/>
    </location>
</feature>
<dbReference type="Pfam" id="PF05205">
    <property type="entry name" value="COMPASS-Shg1"/>
    <property type="match status" value="1"/>
</dbReference>
<dbReference type="InParanoid" id="A0A7M7L358"/>
<feature type="region of interest" description="Disordered" evidence="1">
    <location>
        <begin position="205"/>
        <end position="244"/>
    </location>
</feature>
<dbReference type="PANTHER" id="PTHR31532:SF10">
    <property type="entry name" value="BIORIENTATION OF CHROMOSOMES IN CELL DIVISION PROTEIN 1-LIKE 1"/>
    <property type="match status" value="1"/>
</dbReference>
<feature type="compositionally biased region" description="Polar residues" evidence="1">
    <location>
        <begin position="262"/>
        <end position="289"/>
    </location>
</feature>
<feature type="compositionally biased region" description="Basic and acidic residues" evidence="1">
    <location>
        <begin position="1401"/>
        <end position="1413"/>
    </location>
</feature>
<feature type="region of interest" description="Disordered" evidence="1">
    <location>
        <begin position="1380"/>
        <end position="1601"/>
    </location>
</feature>
<dbReference type="OMA" id="ADHKERE"/>
<feature type="compositionally biased region" description="Basic and acidic residues" evidence="1">
    <location>
        <begin position="1154"/>
        <end position="1206"/>
    </location>
</feature>
<organism evidence="3 4">
    <name type="scientific">Varroa destructor</name>
    <name type="common">Honeybee mite</name>
    <dbReference type="NCBI Taxonomy" id="109461"/>
    <lineage>
        <taxon>Eukaryota</taxon>
        <taxon>Metazoa</taxon>
        <taxon>Ecdysozoa</taxon>
        <taxon>Arthropoda</taxon>
        <taxon>Chelicerata</taxon>
        <taxon>Arachnida</taxon>
        <taxon>Acari</taxon>
        <taxon>Parasitiformes</taxon>
        <taxon>Mesostigmata</taxon>
        <taxon>Gamasina</taxon>
        <taxon>Dermanyssoidea</taxon>
        <taxon>Varroidae</taxon>
        <taxon>Varroa</taxon>
    </lineage>
</organism>
<dbReference type="GO" id="GO:0031297">
    <property type="term" value="P:replication fork processing"/>
    <property type="evidence" value="ECO:0007669"/>
    <property type="project" value="TreeGrafter"/>
</dbReference>
<evidence type="ECO:0000313" key="3">
    <source>
        <dbReference type="EnsemblMetazoa" id="XP_022669418"/>
    </source>
</evidence>
<feature type="compositionally biased region" description="Basic and acidic residues" evidence="1">
    <location>
        <begin position="1223"/>
        <end position="1236"/>
    </location>
</feature>
<feature type="compositionally biased region" description="Acidic residues" evidence="1">
    <location>
        <begin position="1342"/>
        <end position="1351"/>
    </location>
</feature>
<dbReference type="GeneID" id="111253764"/>
<feature type="compositionally biased region" description="Low complexity" evidence="1">
    <location>
        <begin position="1043"/>
        <end position="1054"/>
    </location>
</feature>
<dbReference type="EnsemblMetazoa" id="XM_022813683">
    <property type="protein sequence ID" value="XP_022669418"/>
    <property type="gene ID" value="LOC111253764"/>
</dbReference>
<evidence type="ECO:0000313" key="4">
    <source>
        <dbReference type="Proteomes" id="UP000594260"/>
    </source>
</evidence>
<dbReference type="GO" id="GO:0048188">
    <property type="term" value="C:Set1C/COMPASS complex"/>
    <property type="evidence" value="ECO:0007669"/>
    <property type="project" value="TreeGrafter"/>
</dbReference>
<feature type="compositionally biased region" description="Basic and acidic residues" evidence="1">
    <location>
        <begin position="1062"/>
        <end position="1131"/>
    </location>
</feature>
<feature type="compositionally biased region" description="Polar residues" evidence="1">
    <location>
        <begin position="372"/>
        <end position="381"/>
    </location>
</feature>
<feature type="compositionally biased region" description="Polar residues" evidence="1">
    <location>
        <begin position="689"/>
        <end position="699"/>
    </location>
</feature>
<feature type="compositionally biased region" description="Basic and acidic residues" evidence="1">
    <location>
        <begin position="959"/>
        <end position="976"/>
    </location>
</feature>
<evidence type="ECO:0000256" key="1">
    <source>
        <dbReference type="SAM" id="MobiDB-lite"/>
    </source>
</evidence>
<proteinExistence type="predicted"/>
<feature type="compositionally biased region" description="Low complexity" evidence="1">
    <location>
        <begin position="1537"/>
        <end position="1551"/>
    </location>
</feature>
<dbReference type="KEGG" id="vde:111253764"/>
<dbReference type="PANTHER" id="PTHR31532">
    <property type="entry name" value="BIORIENTATION OF CHROMOSOMES IN CELL DIVISION 1 FAMILY MEMBER"/>
    <property type="match status" value="1"/>
</dbReference>
<feature type="compositionally biased region" description="Pro residues" evidence="1">
    <location>
        <begin position="743"/>
        <end position="752"/>
    </location>
</feature>
<reference evidence="3" key="1">
    <citation type="submission" date="2021-01" db="UniProtKB">
        <authorList>
            <consortium name="EnsemblMetazoa"/>
        </authorList>
    </citation>
    <scope>IDENTIFICATION</scope>
</reference>
<feature type="region of interest" description="Disordered" evidence="1">
    <location>
        <begin position="311"/>
        <end position="360"/>
    </location>
</feature>
<feature type="compositionally biased region" description="Acidic residues" evidence="1">
    <location>
        <begin position="426"/>
        <end position="441"/>
    </location>
</feature>
<feature type="region of interest" description="Disordered" evidence="1">
    <location>
        <begin position="1342"/>
        <end position="1367"/>
    </location>
</feature>
<name>A0A7M7L358_VARDE</name>
<feature type="region of interest" description="Disordered" evidence="1">
    <location>
        <begin position="260"/>
        <end position="295"/>
    </location>
</feature>
<keyword evidence="4" id="KW-1185">Reference proteome</keyword>
<feature type="region of interest" description="Disordered" evidence="1">
    <location>
        <begin position="933"/>
        <end position="1241"/>
    </location>
</feature>
<protein>
    <recommendedName>
        <fullName evidence="2">BOD1/SHG1 domain-containing protein</fullName>
    </recommendedName>
</protein>